<dbReference type="SUPFAM" id="SSF56672">
    <property type="entry name" value="DNA/RNA polymerases"/>
    <property type="match status" value="1"/>
</dbReference>
<dbReference type="OrthoDB" id="10250935at2759"/>
<dbReference type="InterPro" id="IPR002298">
    <property type="entry name" value="DNA_polymerase_A"/>
</dbReference>
<dbReference type="EMBL" id="CYKH01001953">
    <property type="protein sequence ID" value="CUG91676.1"/>
    <property type="molecule type" value="Genomic_DNA"/>
</dbReference>
<dbReference type="VEuPathDB" id="TriTrypDB:BSAL_33270"/>
<evidence type="ECO:0000259" key="1">
    <source>
        <dbReference type="SMART" id="SM00479"/>
    </source>
</evidence>
<dbReference type="AlphaFoldDB" id="A0A0S4JJF3"/>
<dbReference type="InterPro" id="IPR013520">
    <property type="entry name" value="Ribonucl_H"/>
</dbReference>
<feature type="domain" description="DNA-directed DNA polymerase family A palm" evidence="2">
    <location>
        <begin position="537"/>
        <end position="761"/>
    </location>
</feature>
<dbReference type="GO" id="GO:0003677">
    <property type="term" value="F:DNA binding"/>
    <property type="evidence" value="ECO:0007669"/>
    <property type="project" value="InterPro"/>
</dbReference>
<dbReference type="Gene3D" id="1.10.150.20">
    <property type="entry name" value="5' to 3' exonuclease, C-terminal subdomain"/>
    <property type="match status" value="1"/>
</dbReference>
<evidence type="ECO:0000313" key="3">
    <source>
        <dbReference type="EMBL" id="CUG91676.1"/>
    </source>
</evidence>
<dbReference type="GO" id="GO:0006261">
    <property type="term" value="P:DNA-templated DNA replication"/>
    <property type="evidence" value="ECO:0007669"/>
    <property type="project" value="InterPro"/>
</dbReference>
<name>A0A0S4JJF3_BODSA</name>
<dbReference type="PANTHER" id="PTHR10133:SF40">
    <property type="entry name" value="DNA POLYMERASE I PROTEIN B, PUTATIVE-RELATED"/>
    <property type="match status" value="1"/>
</dbReference>
<protein>
    <submittedName>
        <fullName evidence="3">Mitochondrial DNA polymerase I protein B, putative</fullName>
    </submittedName>
</protein>
<dbReference type="InterPro" id="IPR012337">
    <property type="entry name" value="RNaseH-like_sf"/>
</dbReference>
<dbReference type="Gene3D" id="3.30.420.10">
    <property type="entry name" value="Ribonuclease H-like superfamily/Ribonuclease H"/>
    <property type="match status" value="1"/>
</dbReference>
<dbReference type="OMA" id="ACTEIEH"/>
<gene>
    <name evidence="3" type="ORF">BSAL_33270</name>
</gene>
<dbReference type="PANTHER" id="PTHR10133">
    <property type="entry name" value="DNA POLYMERASE I"/>
    <property type="match status" value="1"/>
</dbReference>
<dbReference type="SUPFAM" id="SSF53098">
    <property type="entry name" value="Ribonuclease H-like"/>
    <property type="match status" value="1"/>
</dbReference>
<dbReference type="PRINTS" id="PR00868">
    <property type="entry name" value="DNAPOLI"/>
</dbReference>
<dbReference type="CDD" id="cd06127">
    <property type="entry name" value="DEDDh"/>
    <property type="match status" value="1"/>
</dbReference>
<dbReference type="GO" id="GO:0006302">
    <property type="term" value="P:double-strand break repair"/>
    <property type="evidence" value="ECO:0007669"/>
    <property type="project" value="TreeGrafter"/>
</dbReference>
<dbReference type="Pfam" id="PF00929">
    <property type="entry name" value="RNase_T"/>
    <property type="match status" value="1"/>
</dbReference>
<dbReference type="InterPro" id="IPR001098">
    <property type="entry name" value="DNA-dir_DNA_pol_A_palm_dom"/>
</dbReference>
<organism evidence="3 4">
    <name type="scientific">Bodo saltans</name>
    <name type="common">Flagellated protozoan</name>
    <dbReference type="NCBI Taxonomy" id="75058"/>
    <lineage>
        <taxon>Eukaryota</taxon>
        <taxon>Discoba</taxon>
        <taxon>Euglenozoa</taxon>
        <taxon>Kinetoplastea</taxon>
        <taxon>Metakinetoplastina</taxon>
        <taxon>Eubodonida</taxon>
        <taxon>Bodonidae</taxon>
        <taxon>Bodo</taxon>
    </lineage>
</organism>
<sequence length="807" mass="89430">MESLLACTEIEHRGLHIDASIVAELDANQRNEIIEMDTALLTYVPRSFPADMMRHFDWSSLHHLRSYLIGGSIPLGGAAADEGQMSTIPTQGWMFRYLTFLEQQQVSFSTVSSAFAMFAQRQLEVSPTATLEEKITATKAWYEKQKLIHLAASPPLAKKAAASKRKGQVASESAAISPSDAENQPTLLSPTFRVVVFDLESTGLNITTDEMIEIGMWDPLAKKEFSSLINPKRIIPLETVDIHNITQEMADASPPMADIAENLLKFLRLTESTRRKGEILILVSHNSFALDEPLFKRTMKSFTHDTTTSFDDILFCDTVGIFKTLRQGAASGRIKLPQNIRDALNSLKLGNLAKSLGVPTEGSLHRAIVDAKLLWNVLRAVLSVAPSASNDVAVQALLQAAKSSVLHQQQQTNCFTPPPKPVAHVRLTGKLNSNSKRWRPFRKAAENALTSTSALMPLLKKLDRAGLEEAAFIYRKLFLEANTASSLLLPSADGASSVMAQHARDQCIHPLVELTGTSTTRTSSSFPSAHTFPKSNKSESRRMLVSRFGPEKGRMIEVDYSQLEIMVMAVLSNDTNMLDNIRNGVDFHIMRAAQYSGESYESIAKRIAQGDASAKELRQKAKQFSFQRLYGAGTGLIHKTTGIPMPIIKQSIIDEHKRYPGIQQFNRLVRCVALRPGNPGLPSHFEFELPTGTRVGFAPRDCVHNLPPLKNYPIQAYGADLVQMMLGKWYRHMLSKHNYNDRAFLVNFVHDSVWLDSHVDVADEVTADATTVLSSVRDVVRESFGGTIEIPVDFKCTVTSGPSLYHM</sequence>
<dbReference type="InterPro" id="IPR036397">
    <property type="entry name" value="RNaseH_sf"/>
</dbReference>
<dbReference type="SMART" id="SM00482">
    <property type="entry name" value="POLAc"/>
    <property type="match status" value="1"/>
</dbReference>
<dbReference type="SMART" id="SM00479">
    <property type="entry name" value="EXOIII"/>
    <property type="match status" value="1"/>
</dbReference>
<keyword evidence="4" id="KW-1185">Reference proteome</keyword>
<feature type="domain" description="Exonuclease" evidence="1">
    <location>
        <begin position="193"/>
        <end position="387"/>
    </location>
</feature>
<dbReference type="Proteomes" id="UP000051952">
    <property type="component" value="Unassembled WGS sequence"/>
</dbReference>
<dbReference type="InterPro" id="IPR043502">
    <property type="entry name" value="DNA/RNA_pol_sf"/>
</dbReference>
<evidence type="ECO:0000313" key="4">
    <source>
        <dbReference type="Proteomes" id="UP000051952"/>
    </source>
</evidence>
<accession>A0A0S4JJF3</accession>
<dbReference type="Gene3D" id="3.30.70.370">
    <property type="match status" value="1"/>
</dbReference>
<evidence type="ECO:0000259" key="2">
    <source>
        <dbReference type="SMART" id="SM00482"/>
    </source>
</evidence>
<dbReference type="GO" id="GO:0003887">
    <property type="term" value="F:DNA-directed DNA polymerase activity"/>
    <property type="evidence" value="ECO:0007669"/>
    <property type="project" value="InterPro"/>
</dbReference>
<proteinExistence type="predicted"/>
<reference evidence="4" key="1">
    <citation type="submission" date="2015-09" db="EMBL/GenBank/DDBJ databases">
        <authorList>
            <consortium name="Pathogen Informatics"/>
        </authorList>
    </citation>
    <scope>NUCLEOTIDE SEQUENCE [LARGE SCALE GENOMIC DNA]</scope>
    <source>
        <strain evidence="4">Lake Konstanz</strain>
    </source>
</reference>
<dbReference type="Pfam" id="PF00476">
    <property type="entry name" value="DNA_pol_A"/>
    <property type="match status" value="1"/>
</dbReference>